<evidence type="ECO:0000256" key="2">
    <source>
        <dbReference type="ARBA" id="ARBA00022679"/>
    </source>
</evidence>
<dbReference type="InterPro" id="IPR031475">
    <property type="entry name" value="NBD_C"/>
</dbReference>
<keyword evidence="5" id="KW-0067">ATP-binding</keyword>
<dbReference type="AlphaFoldDB" id="A0A379ADY4"/>
<dbReference type="SUPFAM" id="SSF142764">
    <property type="entry name" value="YgbK-like"/>
    <property type="match status" value="1"/>
</dbReference>
<evidence type="ECO:0000313" key="9">
    <source>
        <dbReference type="EMBL" id="SUB16046.1"/>
    </source>
</evidence>
<evidence type="ECO:0000259" key="8">
    <source>
        <dbReference type="Pfam" id="PF17042"/>
    </source>
</evidence>
<dbReference type="Gene3D" id="3.40.980.20">
    <property type="entry name" value="Four-carbon acid sugar kinase, nucleotide binding domain"/>
    <property type="match status" value="1"/>
</dbReference>
<dbReference type="Pfam" id="PF07005">
    <property type="entry name" value="SBD_N"/>
    <property type="match status" value="1"/>
</dbReference>
<evidence type="ECO:0000256" key="3">
    <source>
        <dbReference type="ARBA" id="ARBA00022741"/>
    </source>
</evidence>
<name>A0A379ADY4_ENTAG</name>
<reference evidence="9 10" key="1">
    <citation type="submission" date="2018-06" db="EMBL/GenBank/DDBJ databases">
        <authorList>
            <consortium name="Pathogen Informatics"/>
            <person name="Doyle S."/>
        </authorList>
    </citation>
    <scope>NUCLEOTIDE SEQUENCE [LARGE SCALE GENOMIC DNA]</scope>
    <source>
        <strain evidence="9 10">NCTC9381</strain>
    </source>
</reference>
<dbReference type="InterPro" id="IPR010737">
    <property type="entry name" value="4-carb_acid_sugar_kinase_N"/>
</dbReference>
<dbReference type="GO" id="GO:0016301">
    <property type="term" value="F:kinase activity"/>
    <property type="evidence" value="ECO:0007669"/>
    <property type="project" value="UniProtKB-KW"/>
</dbReference>
<dbReference type="Gene3D" id="3.40.50.10840">
    <property type="entry name" value="Putative sugar-binding, N-terminal domain"/>
    <property type="match status" value="1"/>
</dbReference>
<protein>
    <submittedName>
        <fullName evidence="9">Uncharacterized protein conserved in bacteria</fullName>
    </submittedName>
</protein>
<feature type="domain" description="Four-carbon acid sugar kinase N-terminal" evidence="7">
    <location>
        <begin position="2"/>
        <end position="66"/>
    </location>
</feature>
<keyword evidence="6" id="KW-0119">Carbohydrate metabolism</keyword>
<evidence type="ECO:0000313" key="10">
    <source>
        <dbReference type="Proteomes" id="UP000254640"/>
    </source>
</evidence>
<feature type="domain" description="Four-carbon acid sugar kinase nucleotide binding" evidence="8">
    <location>
        <begin position="98"/>
        <end position="132"/>
    </location>
</feature>
<proteinExistence type="inferred from homology"/>
<evidence type="ECO:0000256" key="6">
    <source>
        <dbReference type="ARBA" id="ARBA00023277"/>
    </source>
</evidence>
<dbReference type="Pfam" id="PF17042">
    <property type="entry name" value="NBD_C"/>
    <property type="match status" value="1"/>
</dbReference>
<gene>
    <name evidence="9" type="ORF">NCTC9381_01945</name>
</gene>
<dbReference type="Proteomes" id="UP000254640">
    <property type="component" value="Unassembled WGS sequence"/>
</dbReference>
<keyword evidence="4" id="KW-0418">Kinase</keyword>
<organism evidence="9 10">
    <name type="scientific">Enterobacter agglomerans</name>
    <name type="common">Erwinia herbicola</name>
    <name type="synonym">Pantoea agglomerans</name>
    <dbReference type="NCBI Taxonomy" id="549"/>
    <lineage>
        <taxon>Bacteria</taxon>
        <taxon>Pseudomonadati</taxon>
        <taxon>Pseudomonadota</taxon>
        <taxon>Gammaproteobacteria</taxon>
        <taxon>Enterobacterales</taxon>
        <taxon>Erwiniaceae</taxon>
        <taxon>Pantoea</taxon>
        <taxon>Pantoea agglomerans group</taxon>
    </lineage>
</organism>
<keyword evidence="3" id="KW-0547">Nucleotide-binding</keyword>
<evidence type="ECO:0000256" key="1">
    <source>
        <dbReference type="ARBA" id="ARBA00005715"/>
    </source>
</evidence>
<dbReference type="InterPro" id="IPR042213">
    <property type="entry name" value="NBD_C_sf"/>
</dbReference>
<evidence type="ECO:0000256" key="5">
    <source>
        <dbReference type="ARBA" id="ARBA00022840"/>
    </source>
</evidence>
<evidence type="ECO:0000256" key="4">
    <source>
        <dbReference type="ARBA" id="ARBA00022777"/>
    </source>
</evidence>
<dbReference type="InterPro" id="IPR037051">
    <property type="entry name" value="4-carb_acid_sugar_kinase_N_sf"/>
</dbReference>
<dbReference type="EMBL" id="UGSO01000001">
    <property type="protein sequence ID" value="SUB16046.1"/>
    <property type="molecule type" value="Genomic_DNA"/>
</dbReference>
<comment type="similarity">
    <text evidence="1">Belongs to the four-carbon acid sugar kinase family.</text>
</comment>
<sequence length="160" mass="17208">MTSQARGKAGLIAAAQVDQGAESVRQALGQLAAQGINYVVTDVLHQEHLLTLGRSTERSAAGHRRFRAGHPVLARQWAAAQSDAKAEQAGRPQGDRAVVLSGSCSQMTNRQVAAYRQLAPACEVETERCLDDAGGLCPAVYATGWKRTAIRRWHPAVCHR</sequence>
<keyword evidence="10" id="KW-1185">Reference proteome</keyword>
<evidence type="ECO:0000259" key="7">
    <source>
        <dbReference type="Pfam" id="PF07005"/>
    </source>
</evidence>
<keyword evidence="2" id="KW-0808">Transferase</keyword>
<dbReference type="GO" id="GO:0005524">
    <property type="term" value="F:ATP binding"/>
    <property type="evidence" value="ECO:0007669"/>
    <property type="project" value="UniProtKB-KW"/>
</dbReference>
<accession>A0A379ADY4</accession>